<reference evidence="1 2" key="1">
    <citation type="submission" date="2016-05" db="EMBL/GenBank/DDBJ databases">
        <title>Draft genome sequence of a porcine commensal Rothia nasimurium.</title>
        <authorList>
            <person name="Gaiser R.A."/>
            <person name="Van Baarlen P."/>
            <person name="Wells J.M."/>
        </authorList>
    </citation>
    <scope>NUCLEOTIDE SEQUENCE [LARGE SCALE GENOMIC DNA]</scope>
    <source>
        <strain evidence="1 2">PT-32</strain>
    </source>
</reference>
<evidence type="ECO:0000313" key="1">
    <source>
        <dbReference type="EMBL" id="ORC15292.1"/>
    </source>
</evidence>
<comment type="caution">
    <text evidence="1">The sequence shown here is derived from an EMBL/GenBank/DDBJ whole genome shotgun (WGS) entry which is preliminary data.</text>
</comment>
<organism evidence="1 2">
    <name type="scientific">Rothia nasimurium</name>
    <dbReference type="NCBI Taxonomy" id="85336"/>
    <lineage>
        <taxon>Bacteria</taxon>
        <taxon>Bacillati</taxon>
        <taxon>Actinomycetota</taxon>
        <taxon>Actinomycetes</taxon>
        <taxon>Micrococcales</taxon>
        <taxon>Micrococcaceae</taxon>
        <taxon>Rothia</taxon>
    </lineage>
</organism>
<proteinExistence type="predicted"/>
<dbReference type="RefSeq" id="WP_083093774.1">
    <property type="nucleotide sequence ID" value="NZ_LXWF01000044.1"/>
</dbReference>
<dbReference type="AlphaFoldDB" id="A0A1Y1RMM4"/>
<dbReference type="OrthoDB" id="9815644at2"/>
<gene>
    <name evidence="1" type="ORF">A7979_08110</name>
</gene>
<sequence>MSSKALEWARTHEFENGAVARTAILRFLAEQADDDGYIADHEGDKGVAFIMHETAAGKRTVIRTLKEFEEADLLHRERRPYKGFGGRPTDLIVLHLYNTGTKTPWRTLKTLKQIHKAG</sequence>
<keyword evidence="2" id="KW-1185">Reference proteome</keyword>
<protein>
    <submittedName>
        <fullName evidence="1">Uncharacterized protein</fullName>
    </submittedName>
</protein>
<name>A0A1Y1RMM4_9MICC</name>
<accession>A0A1Y1RMM4</accession>
<dbReference type="Proteomes" id="UP000192359">
    <property type="component" value="Unassembled WGS sequence"/>
</dbReference>
<evidence type="ECO:0000313" key="2">
    <source>
        <dbReference type="Proteomes" id="UP000192359"/>
    </source>
</evidence>
<dbReference type="EMBL" id="LXWF01000044">
    <property type="protein sequence ID" value="ORC15292.1"/>
    <property type="molecule type" value="Genomic_DNA"/>
</dbReference>